<gene>
    <name evidence="3" type="ORF">HP550_14140</name>
</gene>
<dbReference type="Proteomes" id="UP000565724">
    <property type="component" value="Unassembled WGS sequence"/>
</dbReference>
<feature type="region of interest" description="Disordered" evidence="1">
    <location>
        <begin position="83"/>
        <end position="105"/>
    </location>
</feature>
<dbReference type="AlphaFoldDB" id="A0A7Y6A3G0"/>
<proteinExistence type="predicted"/>
<dbReference type="RefSeq" id="WP_175348321.1">
    <property type="nucleotide sequence ID" value="NZ_JABMCI010000067.1"/>
</dbReference>
<protein>
    <submittedName>
        <fullName evidence="3">Uncharacterized protein</fullName>
    </submittedName>
</protein>
<organism evidence="3 4">
    <name type="scientific">Cellulomonas humilata</name>
    <dbReference type="NCBI Taxonomy" id="144055"/>
    <lineage>
        <taxon>Bacteria</taxon>
        <taxon>Bacillati</taxon>
        <taxon>Actinomycetota</taxon>
        <taxon>Actinomycetes</taxon>
        <taxon>Micrococcales</taxon>
        <taxon>Cellulomonadaceae</taxon>
        <taxon>Cellulomonas</taxon>
    </lineage>
</organism>
<accession>A0A7Y6A3G0</accession>
<comment type="caution">
    <text evidence="3">The sequence shown here is derived from an EMBL/GenBank/DDBJ whole genome shotgun (WGS) entry which is preliminary data.</text>
</comment>
<evidence type="ECO:0000313" key="3">
    <source>
        <dbReference type="EMBL" id="NUU18393.1"/>
    </source>
</evidence>
<keyword evidence="4" id="KW-1185">Reference proteome</keyword>
<evidence type="ECO:0000313" key="4">
    <source>
        <dbReference type="Proteomes" id="UP000565724"/>
    </source>
</evidence>
<dbReference type="EMBL" id="JABMCI010000067">
    <property type="protein sequence ID" value="NUU18393.1"/>
    <property type="molecule type" value="Genomic_DNA"/>
</dbReference>
<feature type="transmembrane region" description="Helical" evidence="2">
    <location>
        <begin position="45"/>
        <end position="65"/>
    </location>
</feature>
<reference evidence="3 4" key="1">
    <citation type="submission" date="2020-05" db="EMBL/GenBank/DDBJ databases">
        <title>Genome Sequencing of Type Strains.</title>
        <authorList>
            <person name="Lemaire J.F."/>
            <person name="Inderbitzin P."/>
            <person name="Gregorio O.A."/>
            <person name="Collins S.B."/>
            <person name="Wespe N."/>
            <person name="Knight-Connoni V."/>
        </authorList>
    </citation>
    <scope>NUCLEOTIDE SEQUENCE [LARGE SCALE GENOMIC DNA]</scope>
    <source>
        <strain evidence="3 4">ATCC 25174</strain>
    </source>
</reference>
<feature type="compositionally biased region" description="Pro residues" evidence="1">
    <location>
        <begin position="86"/>
        <end position="100"/>
    </location>
</feature>
<keyword evidence="2" id="KW-0472">Membrane</keyword>
<evidence type="ECO:0000256" key="2">
    <source>
        <dbReference type="SAM" id="Phobius"/>
    </source>
</evidence>
<name>A0A7Y6A3G0_9CELL</name>
<keyword evidence="2" id="KW-1133">Transmembrane helix</keyword>
<sequence length="461" mass="48622">MTDDLHALLAQASDEIEGAAPALDAGRLGVVRSAARRRRITRRTAESFAGVGVVGALGVGLWFGLGQQPPEPVVPVVTPTVIPTPTTTPSPTPTTAPTPTGPVTRAESIDDATVIARLSAPRTGEVWQTPTPAPDMTQLRQFDEDTSPVFLVGTRGASSIYLTTYEQLGTWFVSGLYEVDAQGARLIACPSARTTDPCASEVNISLPPGVVRDVETFYDTLTLPTSIDLGDDFRVTTTSTIGSPFYPSSLYGDADPLMDDTFEHRVLREPGPVALAVRVREASVPGLTNLTYGILTPLGTFLRLQPGDVPGGDFTAIRWDDGVARGAPDPVDEYDDPDVTMAPGGQSCVATTYSQEDAHVAADWRPAGTTPDGHRVYVPVAGGNPVSRAVRAWHEDNSSTIAPEGVQGDEYGAVHGAAAGYPYTTDAAFLEANALFALQGPAGEWLLGMRSDAANIVYECA</sequence>
<keyword evidence="2" id="KW-0812">Transmembrane</keyword>
<evidence type="ECO:0000256" key="1">
    <source>
        <dbReference type="SAM" id="MobiDB-lite"/>
    </source>
</evidence>